<accession>A0A229NUZ4</accession>
<dbReference type="PANTHER" id="PTHR32089">
    <property type="entry name" value="METHYL-ACCEPTING CHEMOTAXIS PROTEIN MCPB"/>
    <property type="match status" value="1"/>
</dbReference>
<dbReference type="GO" id="GO:0007165">
    <property type="term" value="P:signal transduction"/>
    <property type="evidence" value="ECO:0007669"/>
    <property type="project" value="UniProtKB-KW"/>
</dbReference>
<dbReference type="InterPro" id="IPR004090">
    <property type="entry name" value="Chemotax_Me-accpt_rcpt"/>
</dbReference>
<dbReference type="InterPro" id="IPR004089">
    <property type="entry name" value="MCPsignal_dom"/>
</dbReference>
<evidence type="ECO:0000313" key="7">
    <source>
        <dbReference type="EMBL" id="OXM13555.1"/>
    </source>
</evidence>
<dbReference type="GO" id="GO:0006935">
    <property type="term" value="P:chemotaxis"/>
    <property type="evidence" value="ECO:0007669"/>
    <property type="project" value="InterPro"/>
</dbReference>
<evidence type="ECO:0000256" key="2">
    <source>
        <dbReference type="ARBA" id="ARBA00029447"/>
    </source>
</evidence>
<dbReference type="Proteomes" id="UP000215145">
    <property type="component" value="Unassembled WGS sequence"/>
</dbReference>
<comment type="similarity">
    <text evidence="2">Belongs to the methyl-accepting chemotaxis (MCP) protein family.</text>
</comment>
<evidence type="ECO:0000256" key="4">
    <source>
        <dbReference type="SAM" id="Coils"/>
    </source>
</evidence>
<sequence>MIGGLRKKNQPAVETTSIETESKAAGESAEQLRLKEAFVLSSQMAESSSKLVKETEFTNDLAEGIGLAIQQVSNGSEAIASSAKANMTMLEEVSLGMGHIAEFSIALSQETADVADKAVSGLSTIETAVGQMNRVAEHALSQADAMSTMNRLNEEIEGIALVVGEISSQINLLSLNAAIEAAHAGEYGRGFSVVADEIRKLAEQSAVSARSIGKTAADIRSNSLKSVEGMKRFNEELENGVQHVNAAGQSFHQIVDLTGKVSEKVQEISSVTQQVNAGTEEILVSVRETTDNTELSMASSKEIALCIEEQLQSLQQTLQLARMLKEQALKLKQESGPASTADRG</sequence>
<dbReference type="SUPFAM" id="SSF58104">
    <property type="entry name" value="Methyl-accepting chemotaxis protein (MCP) signaling domain"/>
    <property type="match status" value="1"/>
</dbReference>
<feature type="region of interest" description="Disordered" evidence="5">
    <location>
        <begin position="1"/>
        <end position="26"/>
    </location>
</feature>
<evidence type="ECO:0000313" key="8">
    <source>
        <dbReference type="Proteomes" id="UP000215145"/>
    </source>
</evidence>
<protein>
    <recommendedName>
        <fullName evidence="6">Methyl-accepting transducer domain-containing protein</fullName>
    </recommendedName>
</protein>
<dbReference type="PANTHER" id="PTHR32089:SF112">
    <property type="entry name" value="LYSOZYME-LIKE PROTEIN-RELATED"/>
    <property type="match status" value="1"/>
</dbReference>
<proteinExistence type="inferred from homology"/>
<feature type="domain" description="Methyl-accepting transducer" evidence="6">
    <location>
        <begin position="54"/>
        <end position="290"/>
    </location>
</feature>
<keyword evidence="1 3" id="KW-0807">Transducer</keyword>
<dbReference type="PROSITE" id="PS50111">
    <property type="entry name" value="CHEMOTAXIS_TRANSDUC_2"/>
    <property type="match status" value="1"/>
</dbReference>
<reference evidence="7 8" key="1">
    <citation type="submission" date="2017-07" db="EMBL/GenBank/DDBJ databases">
        <title>Paenibacillus herberti R33 genome sequencing and assembly.</title>
        <authorList>
            <person name="Su W."/>
        </authorList>
    </citation>
    <scope>NUCLEOTIDE SEQUENCE [LARGE SCALE GENOMIC DNA]</scope>
    <source>
        <strain evidence="7 8">R33</strain>
    </source>
</reference>
<dbReference type="Pfam" id="PF00015">
    <property type="entry name" value="MCPsignal"/>
    <property type="match status" value="1"/>
</dbReference>
<keyword evidence="8" id="KW-1185">Reference proteome</keyword>
<dbReference type="AlphaFoldDB" id="A0A229NUZ4"/>
<evidence type="ECO:0000256" key="5">
    <source>
        <dbReference type="SAM" id="MobiDB-lite"/>
    </source>
</evidence>
<evidence type="ECO:0000259" key="6">
    <source>
        <dbReference type="PROSITE" id="PS50111"/>
    </source>
</evidence>
<comment type="caution">
    <text evidence="7">The sequence shown here is derived from an EMBL/GenBank/DDBJ whole genome shotgun (WGS) entry which is preliminary data.</text>
</comment>
<dbReference type="EMBL" id="NMUQ01000003">
    <property type="protein sequence ID" value="OXM13555.1"/>
    <property type="molecule type" value="Genomic_DNA"/>
</dbReference>
<dbReference type="SMART" id="SM00283">
    <property type="entry name" value="MA"/>
    <property type="match status" value="1"/>
</dbReference>
<organism evidence="7 8">
    <name type="scientific">Paenibacillus herberti</name>
    <dbReference type="NCBI Taxonomy" id="1619309"/>
    <lineage>
        <taxon>Bacteria</taxon>
        <taxon>Bacillati</taxon>
        <taxon>Bacillota</taxon>
        <taxon>Bacilli</taxon>
        <taxon>Bacillales</taxon>
        <taxon>Paenibacillaceae</taxon>
        <taxon>Paenibacillus</taxon>
    </lineage>
</organism>
<dbReference type="GO" id="GO:0016020">
    <property type="term" value="C:membrane"/>
    <property type="evidence" value="ECO:0007669"/>
    <property type="project" value="InterPro"/>
</dbReference>
<name>A0A229NUZ4_9BACL</name>
<dbReference type="Gene3D" id="1.10.287.950">
    <property type="entry name" value="Methyl-accepting chemotaxis protein"/>
    <property type="match status" value="1"/>
</dbReference>
<evidence type="ECO:0000256" key="1">
    <source>
        <dbReference type="ARBA" id="ARBA00023224"/>
    </source>
</evidence>
<evidence type="ECO:0000256" key="3">
    <source>
        <dbReference type="PROSITE-ProRule" id="PRU00284"/>
    </source>
</evidence>
<feature type="coiled-coil region" evidence="4">
    <location>
        <begin position="307"/>
        <end position="334"/>
    </location>
</feature>
<keyword evidence="4" id="KW-0175">Coiled coil</keyword>
<dbReference type="GO" id="GO:0004888">
    <property type="term" value="F:transmembrane signaling receptor activity"/>
    <property type="evidence" value="ECO:0007669"/>
    <property type="project" value="InterPro"/>
</dbReference>
<dbReference type="PRINTS" id="PR00260">
    <property type="entry name" value="CHEMTRNSDUCR"/>
</dbReference>
<gene>
    <name evidence="7" type="ORF">CGZ75_21210</name>
</gene>